<feature type="compositionally biased region" description="Basic and acidic residues" evidence="1">
    <location>
        <begin position="96"/>
        <end position="109"/>
    </location>
</feature>
<proteinExistence type="predicted"/>
<evidence type="ECO:0000313" key="2">
    <source>
        <dbReference type="EMBL" id="VFU54240.1"/>
    </source>
</evidence>
<protein>
    <recommendedName>
        <fullName evidence="3">DUF4378 domain-containing protein</fullName>
    </recommendedName>
</protein>
<dbReference type="EMBL" id="CAADRP010001830">
    <property type="protein sequence ID" value="VFU54240.1"/>
    <property type="molecule type" value="Genomic_DNA"/>
</dbReference>
<gene>
    <name evidence="2" type="ORF">SVIM_LOCUS378129</name>
</gene>
<dbReference type="PANTHER" id="PTHR37613">
    <property type="entry name" value="DUF4378 DOMAIN PROTEIN"/>
    <property type="match status" value="1"/>
</dbReference>
<dbReference type="AlphaFoldDB" id="A0A6N2MMX4"/>
<organism evidence="2">
    <name type="scientific">Salix viminalis</name>
    <name type="common">Common osier</name>
    <name type="synonym">Basket willow</name>
    <dbReference type="NCBI Taxonomy" id="40686"/>
    <lineage>
        <taxon>Eukaryota</taxon>
        <taxon>Viridiplantae</taxon>
        <taxon>Streptophyta</taxon>
        <taxon>Embryophyta</taxon>
        <taxon>Tracheophyta</taxon>
        <taxon>Spermatophyta</taxon>
        <taxon>Magnoliopsida</taxon>
        <taxon>eudicotyledons</taxon>
        <taxon>Gunneridae</taxon>
        <taxon>Pentapetalae</taxon>
        <taxon>rosids</taxon>
        <taxon>fabids</taxon>
        <taxon>Malpighiales</taxon>
        <taxon>Salicaceae</taxon>
        <taxon>Saliceae</taxon>
        <taxon>Salix</taxon>
    </lineage>
</organism>
<name>A0A6N2MMX4_SALVM</name>
<accession>A0A6N2MMX4</accession>
<sequence length="438" mass="49737">MAITETKPLKQLRELLHEQQEPFTLNSHLLERGYSRKSSNSESTCCFHGNSSMSLKRSVRCGLNTIKKPPHSRVLRAVLNQAISIKRRLRIIGSNHNDEKINGSEKSRNDQQVPELDRFSSASSATVFNSFSESEVEEMSASSQNDILLATNTSQLLNLHNPQEVSADRKLQQQCIEEKQATQPGISTRTDSFSWEFSNSQQLDSLSAMNTAYAYKTEDSSTAEEESATKTRVRLPVKFTEDCILSASLWEVLFYPPNEKPVCGEATETQEFVQSYFSPQYLKSKMVLQQTKQLLFDYVKEIVETQEREGKLQCHHQQFLGPEELGKVIGEKITSWDKQSGNESNLIKSLNLDLPSSEQGWSNYKPDRRDKGLAVEDTVLVLLDSEQDWKEYEPQRRETGSEIGDIILEELVNDIVRNMISFSSPIPDVKLKLASKIN</sequence>
<evidence type="ECO:0008006" key="3">
    <source>
        <dbReference type="Google" id="ProtNLM"/>
    </source>
</evidence>
<dbReference type="PANTHER" id="PTHR37613:SF4">
    <property type="entry name" value="DUF4378 DOMAIN-CONTAINING PROTEIN"/>
    <property type="match status" value="1"/>
</dbReference>
<evidence type="ECO:0000256" key="1">
    <source>
        <dbReference type="SAM" id="MobiDB-lite"/>
    </source>
</evidence>
<feature type="region of interest" description="Disordered" evidence="1">
    <location>
        <begin position="96"/>
        <end position="120"/>
    </location>
</feature>
<reference evidence="2" key="1">
    <citation type="submission" date="2019-03" db="EMBL/GenBank/DDBJ databases">
        <authorList>
            <person name="Mank J."/>
            <person name="Almeida P."/>
        </authorList>
    </citation>
    <scope>NUCLEOTIDE SEQUENCE</scope>
    <source>
        <strain evidence="2">78183</strain>
    </source>
</reference>